<dbReference type="InterPro" id="IPR010323">
    <property type="entry name" value="DUF924"/>
</dbReference>
<dbReference type="Pfam" id="PF06041">
    <property type="entry name" value="DUF924"/>
    <property type="match status" value="1"/>
</dbReference>
<organism evidence="1 2">
    <name type="scientific">Chromobacterium phragmitis</name>
    <dbReference type="NCBI Taxonomy" id="2202141"/>
    <lineage>
        <taxon>Bacteria</taxon>
        <taxon>Pseudomonadati</taxon>
        <taxon>Pseudomonadota</taxon>
        <taxon>Betaproteobacteria</taxon>
        <taxon>Neisseriales</taxon>
        <taxon>Chromobacteriaceae</taxon>
        <taxon>Chromobacterium</taxon>
    </lineage>
</organism>
<dbReference type="Gene3D" id="1.25.40.10">
    <property type="entry name" value="Tetratricopeptide repeat domain"/>
    <property type="match status" value="1"/>
</dbReference>
<sequence>MPILMESPDAVLRFWRDARADWFSQDPAFDRRFAERFAALHEHAAHGQLSAWRSAPQGSLALAILLDQYPRNAFRGAPRMYATDTQALAIVRAALAAGHWDAAGDLRLFLCLPFAHSENMADQTLSVALNARLGQPWLSHAEGHRDIIRRFGRFPHRNAILGRPSTPAETAFLANGGFSG</sequence>
<gene>
    <name evidence="1" type="ORF">ABI908_07725</name>
</gene>
<dbReference type="Gene3D" id="1.20.58.320">
    <property type="entry name" value="TPR-like"/>
    <property type="match status" value="1"/>
</dbReference>
<keyword evidence="2" id="KW-1185">Reference proteome</keyword>
<evidence type="ECO:0000313" key="1">
    <source>
        <dbReference type="EMBL" id="MEO9384008.1"/>
    </source>
</evidence>
<dbReference type="SUPFAM" id="SSF48452">
    <property type="entry name" value="TPR-like"/>
    <property type="match status" value="1"/>
</dbReference>
<dbReference type="EMBL" id="JBDXMI010000001">
    <property type="protein sequence ID" value="MEO9384008.1"/>
    <property type="molecule type" value="Genomic_DNA"/>
</dbReference>
<dbReference type="Proteomes" id="UP001462502">
    <property type="component" value="Unassembled WGS sequence"/>
</dbReference>
<reference evidence="1 2" key="1">
    <citation type="submission" date="2024-05" db="EMBL/GenBank/DDBJ databases">
        <authorList>
            <person name="De Oliveira J.P."/>
            <person name="Noriler S.A."/>
            <person name="De Oliveira A.G."/>
            <person name="Sipoli D.S."/>
        </authorList>
    </citation>
    <scope>NUCLEOTIDE SEQUENCE [LARGE SCALE GENOMIC DNA]</scope>
    <source>
        <strain evidence="1 2">LABIM192</strain>
    </source>
</reference>
<evidence type="ECO:0000313" key="2">
    <source>
        <dbReference type="Proteomes" id="UP001462502"/>
    </source>
</evidence>
<comment type="caution">
    <text evidence="1">The sequence shown here is derived from an EMBL/GenBank/DDBJ whole genome shotgun (WGS) entry which is preliminary data.</text>
</comment>
<proteinExistence type="predicted"/>
<protein>
    <submittedName>
        <fullName evidence="1">DUF924 family protein</fullName>
    </submittedName>
</protein>
<dbReference type="RefSeq" id="WP_347949784.1">
    <property type="nucleotide sequence ID" value="NZ_CP158160.1"/>
</dbReference>
<dbReference type="InterPro" id="IPR011990">
    <property type="entry name" value="TPR-like_helical_dom_sf"/>
</dbReference>
<name>A0ABV0ISB1_9NEIS</name>
<accession>A0ABV0ISB1</accession>